<evidence type="ECO:0000256" key="11">
    <source>
        <dbReference type="SAM" id="SignalP"/>
    </source>
</evidence>
<gene>
    <name evidence="14" type="ORF">FCL38_00935</name>
    <name evidence="13" type="ORF">FHS02_002414</name>
</gene>
<dbReference type="InterPro" id="IPR033900">
    <property type="entry name" value="Gram_neg_porin_domain"/>
</dbReference>
<dbReference type="EMBL" id="CP040017">
    <property type="protein sequence ID" value="QCP09160.1"/>
    <property type="molecule type" value="Genomic_DNA"/>
</dbReference>
<dbReference type="GO" id="GO:0046930">
    <property type="term" value="C:pore complex"/>
    <property type="evidence" value="ECO:0007669"/>
    <property type="project" value="UniProtKB-KW"/>
</dbReference>
<keyword evidence="4" id="KW-1134">Transmembrane beta strand</keyword>
<dbReference type="InterPro" id="IPR023614">
    <property type="entry name" value="Porin_dom_sf"/>
</dbReference>
<keyword evidence="5" id="KW-0812">Transmembrane</keyword>
<evidence type="ECO:0000256" key="5">
    <source>
        <dbReference type="ARBA" id="ARBA00022692"/>
    </source>
</evidence>
<keyword evidence="3" id="KW-0813">Transport</keyword>
<evidence type="ECO:0000256" key="4">
    <source>
        <dbReference type="ARBA" id="ARBA00022452"/>
    </source>
</evidence>
<comment type="subcellular location">
    <subcellularLocation>
        <location evidence="1">Cell outer membrane</location>
        <topology evidence="1">Multi-pass membrane protein</topology>
    </subcellularLocation>
</comment>
<keyword evidence="10" id="KW-0998">Cell outer membrane</keyword>
<evidence type="ECO:0000313" key="14">
    <source>
        <dbReference type="EMBL" id="QCP09160.1"/>
    </source>
</evidence>
<accession>A0A4P8HLK3</accession>
<keyword evidence="9" id="KW-0472">Membrane</keyword>
<reference evidence="13 16" key="2">
    <citation type="submission" date="2020-08" db="EMBL/GenBank/DDBJ databases">
        <title>Genomic Encyclopedia of Type Strains, Phase III (KMG-III): the genomes of soil and plant-associated and newly described type strains.</title>
        <authorList>
            <person name="Whitman W."/>
        </authorList>
    </citation>
    <scope>NUCLEOTIDE SEQUENCE [LARGE SCALE GENOMIC DNA]</scope>
    <source>
        <strain evidence="13 16">CECT 7753</strain>
    </source>
</reference>
<feature type="chain" id="PRO_5044607189" evidence="11">
    <location>
        <begin position="23"/>
        <end position="350"/>
    </location>
</feature>
<reference evidence="14 15" key="1">
    <citation type="submission" date="2019-05" db="EMBL/GenBank/DDBJ databases">
        <title>Draft Genome Sequences of Six Type Strains of the Genus Massilia.</title>
        <authorList>
            <person name="Miess H."/>
            <person name="Frediansyhah A."/>
            <person name="Gross H."/>
        </authorList>
    </citation>
    <scope>NUCLEOTIDE SEQUENCE [LARGE SCALE GENOMIC DNA]</scope>
    <source>
        <strain evidence="14 15">DSMZ 26121</strain>
    </source>
</reference>
<dbReference type="OrthoDB" id="6975458at2"/>
<dbReference type="Proteomes" id="UP000298763">
    <property type="component" value="Chromosome"/>
</dbReference>
<dbReference type="PANTHER" id="PTHR34501">
    <property type="entry name" value="PROTEIN YDDL-RELATED"/>
    <property type="match status" value="1"/>
</dbReference>
<evidence type="ECO:0000259" key="12">
    <source>
        <dbReference type="Pfam" id="PF13609"/>
    </source>
</evidence>
<dbReference type="PANTHER" id="PTHR34501:SF9">
    <property type="entry name" value="MAJOR OUTER MEMBRANE PROTEIN P.IA"/>
    <property type="match status" value="1"/>
</dbReference>
<dbReference type="EMBL" id="JACHXS010000004">
    <property type="protein sequence ID" value="MBB3221604.1"/>
    <property type="molecule type" value="Genomic_DNA"/>
</dbReference>
<keyword evidence="8" id="KW-0626">Porin</keyword>
<sequence length="350" mass="36585">MICTKKILLPLSMLSLFGPVQAQTSVALYGVIDLGIAYAKGSRSNAVQVLPGGLHTPRLGFRATEGLGNGMSASLVLEAGYDPDDGMGKATNTNNQRTGNTVPGGLTFNRRATLSLSGPWGEVRAGRDYVPQYMNFAIGDPHGLVGFGIAMPRRGLITGPAAIRASNSVSYHTPRSLGGFGINAMHYRGENPGGTPTSDDGNGAGIRLSYEQGPFIGGIATGRTNYAAGDSIQRNIAAAWDFGTFRVMAFMNSDRAGTLSARGGVAGVQVPVGSGQFRFAYSYHRTDAPGNPEGRKLALGYVYNLSKQTALYTTVARISNSGGAAHALVDDTTGANESTSGIVIGMRKHF</sequence>
<proteinExistence type="predicted"/>
<feature type="signal peptide" evidence="11">
    <location>
        <begin position="1"/>
        <end position="22"/>
    </location>
</feature>
<evidence type="ECO:0000256" key="9">
    <source>
        <dbReference type="ARBA" id="ARBA00023136"/>
    </source>
</evidence>
<dbReference type="GO" id="GO:0006811">
    <property type="term" value="P:monoatomic ion transport"/>
    <property type="evidence" value="ECO:0007669"/>
    <property type="project" value="UniProtKB-KW"/>
</dbReference>
<organism evidence="13 16">
    <name type="scientific">Pseudoduganella umbonata</name>
    <dbReference type="NCBI Taxonomy" id="864828"/>
    <lineage>
        <taxon>Bacteria</taxon>
        <taxon>Pseudomonadati</taxon>
        <taxon>Pseudomonadota</taxon>
        <taxon>Betaproteobacteria</taxon>
        <taxon>Burkholderiales</taxon>
        <taxon>Oxalobacteraceae</taxon>
        <taxon>Telluria group</taxon>
        <taxon>Pseudoduganella</taxon>
    </lineage>
</organism>
<evidence type="ECO:0000256" key="1">
    <source>
        <dbReference type="ARBA" id="ARBA00004571"/>
    </source>
</evidence>
<dbReference type="Pfam" id="PF13609">
    <property type="entry name" value="Porin_4"/>
    <property type="match status" value="1"/>
</dbReference>
<evidence type="ECO:0000256" key="3">
    <source>
        <dbReference type="ARBA" id="ARBA00022448"/>
    </source>
</evidence>
<evidence type="ECO:0000313" key="16">
    <source>
        <dbReference type="Proteomes" id="UP000584325"/>
    </source>
</evidence>
<evidence type="ECO:0000256" key="6">
    <source>
        <dbReference type="ARBA" id="ARBA00022729"/>
    </source>
</evidence>
<protein>
    <submittedName>
        <fullName evidence="13 14">Porin</fullName>
    </submittedName>
</protein>
<evidence type="ECO:0000256" key="7">
    <source>
        <dbReference type="ARBA" id="ARBA00023065"/>
    </source>
</evidence>
<comment type="subunit">
    <text evidence="2">Homotrimer.</text>
</comment>
<dbReference type="Gene3D" id="2.40.160.10">
    <property type="entry name" value="Porin"/>
    <property type="match status" value="1"/>
</dbReference>
<dbReference type="InterPro" id="IPR050298">
    <property type="entry name" value="Gram-neg_bact_OMP"/>
</dbReference>
<evidence type="ECO:0000313" key="15">
    <source>
        <dbReference type="Proteomes" id="UP000298763"/>
    </source>
</evidence>
<dbReference type="Proteomes" id="UP000584325">
    <property type="component" value="Unassembled WGS sequence"/>
</dbReference>
<dbReference type="AlphaFoldDB" id="A0A4P8HLK3"/>
<keyword evidence="7" id="KW-0406">Ion transport</keyword>
<name>A0A4P8HLK3_9BURK</name>
<dbReference type="GO" id="GO:0015288">
    <property type="term" value="F:porin activity"/>
    <property type="evidence" value="ECO:0007669"/>
    <property type="project" value="UniProtKB-KW"/>
</dbReference>
<dbReference type="CDD" id="cd00342">
    <property type="entry name" value="gram_neg_porins"/>
    <property type="match status" value="1"/>
</dbReference>
<keyword evidence="15" id="KW-1185">Reference proteome</keyword>
<dbReference type="RefSeq" id="WP_137312049.1">
    <property type="nucleotide sequence ID" value="NZ_CP040017.1"/>
</dbReference>
<dbReference type="GO" id="GO:0009279">
    <property type="term" value="C:cell outer membrane"/>
    <property type="evidence" value="ECO:0007669"/>
    <property type="project" value="UniProtKB-SubCell"/>
</dbReference>
<evidence type="ECO:0000256" key="2">
    <source>
        <dbReference type="ARBA" id="ARBA00011233"/>
    </source>
</evidence>
<dbReference type="SUPFAM" id="SSF56935">
    <property type="entry name" value="Porins"/>
    <property type="match status" value="1"/>
</dbReference>
<evidence type="ECO:0000313" key="13">
    <source>
        <dbReference type="EMBL" id="MBB3221604.1"/>
    </source>
</evidence>
<feature type="domain" description="Porin" evidence="12">
    <location>
        <begin position="18"/>
        <end position="322"/>
    </location>
</feature>
<evidence type="ECO:0000256" key="10">
    <source>
        <dbReference type="ARBA" id="ARBA00023237"/>
    </source>
</evidence>
<evidence type="ECO:0000256" key="8">
    <source>
        <dbReference type="ARBA" id="ARBA00023114"/>
    </source>
</evidence>
<keyword evidence="6 11" id="KW-0732">Signal</keyword>